<protein>
    <submittedName>
        <fullName evidence="2">Retrovirus-related Pol poly from transposon</fullName>
    </submittedName>
</protein>
<dbReference type="AlphaFoldDB" id="A0A6S7K4G3"/>
<dbReference type="Gene3D" id="4.10.60.10">
    <property type="entry name" value="Zinc finger, CCHC-type"/>
    <property type="match status" value="1"/>
</dbReference>
<dbReference type="Proteomes" id="UP001152795">
    <property type="component" value="Unassembled WGS sequence"/>
</dbReference>
<feature type="region of interest" description="Disordered" evidence="1">
    <location>
        <begin position="186"/>
        <end position="218"/>
    </location>
</feature>
<evidence type="ECO:0000313" key="2">
    <source>
        <dbReference type="EMBL" id="CAB4039327.1"/>
    </source>
</evidence>
<organism evidence="2 3">
    <name type="scientific">Paramuricea clavata</name>
    <name type="common">Red gorgonian</name>
    <name type="synonym">Violescent sea-whip</name>
    <dbReference type="NCBI Taxonomy" id="317549"/>
    <lineage>
        <taxon>Eukaryota</taxon>
        <taxon>Metazoa</taxon>
        <taxon>Cnidaria</taxon>
        <taxon>Anthozoa</taxon>
        <taxon>Octocorallia</taxon>
        <taxon>Malacalcyonacea</taxon>
        <taxon>Plexauridae</taxon>
        <taxon>Paramuricea</taxon>
    </lineage>
</organism>
<reference evidence="2" key="1">
    <citation type="submission" date="2020-04" db="EMBL/GenBank/DDBJ databases">
        <authorList>
            <person name="Alioto T."/>
            <person name="Alioto T."/>
            <person name="Gomez Garrido J."/>
        </authorList>
    </citation>
    <scope>NUCLEOTIDE SEQUENCE</scope>
    <source>
        <strain evidence="2">A484AB</strain>
    </source>
</reference>
<feature type="region of interest" description="Disordered" evidence="1">
    <location>
        <begin position="261"/>
        <end position="289"/>
    </location>
</feature>
<evidence type="ECO:0000313" key="3">
    <source>
        <dbReference type="Proteomes" id="UP001152795"/>
    </source>
</evidence>
<dbReference type="Gene3D" id="3.10.10.10">
    <property type="entry name" value="HIV Type 1 Reverse Transcriptase, subunit A, domain 1"/>
    <property type="match status" value="1"/>
</dbReference>
<dbReference type="PANTHER" id="PTHR37984">
    <property type="entry name" value="PROTEIN CBG26694"/>
    <property type="match status" value="1"/>
</dbReference>
<proteinExistence type="predicted"/>
<feature type="compositionally biased region" description="Basic and acidic residues" evidence="1">
    <location>
        <begin position="197"/>
        <end position="212"/>
    </location>
</feature>
<dbReference type="PANTHER" id="PTHR37984:SF11">
    <property type="entry name" value="INTEGRASE CATALYTIC DOMAIN-CONTAINING PROTEIN"/>
    <property type="match status" value="1"/>
</dbReference>
<accession>A0A6S7K4G3</accession>
<feature type="compositionally biased region" description="Basic residues" evidence="1">
    <location>
        <begin position="262"/>
        <end position="280"/>
    </location>
</feature>
<dbReference type="InterPro" id="IPR050951">
    <property type="entry name" value="Retrovirus_Pol_polyprotein"/>
</dbReference>
<dbReference type="SUPFAM" id="SSF56672">
    <property type="entry name" value="DNA/RNA polymerases"/>
    <property type="match status" value="1"/>
</dbReference>
<sequence length="441" mass="50331">MVEEQAEPQPLQQPAVQIMQSVTITPMPEFCPDAKIGTSLSTRWNNWQSDFEMYITASGITNPKRKRALLLYQAGPRVREIFKQIPETGTDTDYDITKQKLKAYFDPQKNRRYEVYRFRQTTQEHNETLDQFHTRLRTISETCEFADVEFEIEEQIIIGGNSSKIRKRALRDPTFDLKSMLLEERRDEQSKYQAEQIESKEQADGEANKLEQKPNNGNISNRSNVICRNCGRAYPHTGACPAKGKTCNNCGKPNHFAAVCRGKQKQTRSPRYSNKKHAQRNLKTLDTGSNTSSDEDYLYTATFYVAKAANCGNLLSLSTAQELGLISLHLDKLTSKNAALENILQKHSKVFSDLGKLKGEKIKLDIDKTKIPKAQPQRRIPYHIREKVKNAVTELENQDVIEKVPENEATPWVSPIVAVPKKDGQVRICVDMRLANEAIRR</sequence>
<dbReference type="InterPro" id="IPR043502">
    <property type="entry name" value="DNA/RNA_pol_sf"/>
</dbReference>
<dbReference type="EMBL" id="CACRXK020025219">
    <property type="protein sequence ID" value="CAB4039327.1"/>
    <property type="molecule type" value="Genomic_DNA"/>
</dbReference>
<name>A0A6S7K4G3_PARCT</name>
<comment type="caution">
    <text evidence="2">The sequence shown here is derived from an EMBL/GenBank/DDBJ whole genome shotgun (WGS) entry which is preliminary data.</text>
</comment>
<feature type="non-terminal residue" evidence="2">
    <location>
        <position position="1"/>
    </location>
</feature>
<dbReference type="OrthoDB" id="8039770at2759"/>
<evidence type="ECO:0000256" key="1">
    <source>
        <dbReference type="SAM" id="MobiDB-lite"/>
    </source>
</evidence>
<keyword evidence="3" id="KW-1185">Reference proteome</keyword>
<gene>
    <name evidence="2" type="ORF">PACLA_8A006742</name>
</gene>